<dbReference type="NCBIfam" id="NF041438">
    <property type="entry name" value="SepM_fam_S16"/>
    <property type="match status" value="1"/>
</dbReference>
<feature type="active site" evidence="1">
    <location>
        <position position="241"/>
    </location>
</feature>
<reference evidence="4" key="1">
    <citation type="submission" date="2022-10" db="EMBL/GenBank/DDBJ databases">
        <title>Vagococcus sp. isolated from poultry meat.</title>
        <authorList>
            <person name="Johansson P."/>
            <person name="Bjorkroth J."/>
        </authorList>
    </citation>
    <scope>NUCLEOTIDE SEQUENCE</scope>
    <source>
        <strain evidence="4">PNs007</strain>
    </source>
</reference>
<feature type="transmembrane region" description="Helical" evidence="2">
    <location>
        <begin position="12"/>
        <end position="37"/>
    </location>
</feature>
<protein>
    <recommendedName>
        <fullName evidence="1">endopeptidase La</fullName>
        <ecNumber evidence="1">3.4.21.53</ecNumber>
    </recommendedName>
</protein>
<evidence type="ECO:0000256" key="2">
    <source>
        <dbReference type="SAM" id="Phobius"/>
    </source>
</evidence>
<keyword evidence="2" id="KW-1133">Transmembrane helix</keyword>
<keyword evidence="1" id="KW-0645">Protease</keyword>
<feature type="active site" evidence="1">
    <location>
        <position position="286"/>
    </location>
</feature>
<dbReference type="SUPFAM" id="SSF50156">
    <property type="entry name" value="PDZ domain-like"/>
    <property type="match status" value="1"/>
</dbReference>
<dbReference type="Proteomes" id="UP001147148">
    <property type="component" value="Unassembled WGS sequence"/>
</dbReference>
<dbReference type="InterPro" id="IPR001478">
    <property type="entry name" value="PDZ"/>
</dbReference>
<keyword evidence="2" id="KW-0472">Membrane</keyword>
<accession>A0ABT5WY51</accession>
<comment type="catalytic activity">
    <reaction evidence="1">
        <text>Hydrolysis of proteins in presence of ATP.</text>
        <dbReference type="EC" id="3.4.21.53"/>
    </reaction>
</comment>
<dbReference type="EC" id="3.4.21.53" evidence="1"/>
<comment type="caution">
    <text evidence="4">The sequence shown here is derived from an EMBL/GenBank/DDBJ whole genome shotgun (WGS) entry which is preliminary data.</text>
</comment>
<keyword evidence="1" id="KW-0378">Hydrolase</keyword>
<evidence type="ECO:0000313" key="5">
    <source>
        <dbReference type="Proteomes" id="UP001147148"/>
    </source>
</evidence>
<name>A0ABT5WY51_9ENTE</name>
<organism evidence="4 5">
    <name type="scientific">Vagococcus proximus</name>
    <dbReference type="NCBI Taxonomy" id="2991417"/>
    <lineage>
        <taxon>Bacteria</taxon>
        <taxon>Bacillati</taxon>
        <taxon>Bacillota</taxon>
        <taxon>Bacilli</taxon>
        <taxon>Lactobacillales</taxon>
        <taxon>Enterococcaceae</taxon>
        <taxon>Vagococcus</taxon>
    </lineage>
</organism>
<keyword evidence="2" id="KW-0812">Transmembrane</keyword>
<dbReference type="InterPro" id="IPR036034">
    <property type="entry name" value="PDZ_sf"/>
</dbReference>
<comment type="similarity">
    <text evidence="1">Belongs to the peptidase S16 family.</text>
</comment>
<dbReference type="InterPro" id="IPR027065">
    <property type="entry name" value="Lon_Prtase"/>
</dbReference>
<dbReference type="Gene3D" id="2.30.42.10">
    <property type="match status" value="1"/>
</dbReference>
<evidence type="ECO:0000259" key="3">
    <source>
        <dbReference type="PROSITE" id="PS51786"/>
    </source>
</evidence>
<dbReference type="InterPro" id="IPR014721">
    <property type="entry name" value="Ribsml_uS5_D2-typ_fold_subgr"/>
</dbReference>
<dbReference type="PANTHER" id="PTHR10046">
    <property type="entry name" value="ATP DEPENDENT LON PROTEASE FAMILY MEMBER"/>
    <property type="match status" value="1"/>
</dbReference>
<sequence>MIIKESKHKRELIKYGTVILTSILIIAAIVVPLPYYVEVPGSAENVADVITVDKKHDKSDGSFMLTTVGIRRGTLATLLTAKVLPFQEIIAKQDLMGDSDDKEYERLSDLEMSNSENMAKKVALDLADEPYKLDYKGVYVMSVLDDSDFKDKLEPGDVIYQVDDLTFKHADEFMNYIAAKKKGDKLMIHFERDKKKQKVEGKMIELSDQKKTGIGITLIDHTEINSEREIEISVSDIGGPSAGLMFTLQLYELLAKEDLKKGREIAGTGTIKPDGSVGRIGGIDKKVVAADKMGATVFFAPNEPLDKDVKKANPEMKNNYEEAVAAAKKIKTSMKIIPVLTAEDAIKYLKEK</sequence>
<dbReference type="SUPFAM" id="SSF54211">
    <property type="entry name" value="Ribosomal protein S5 domain 2-like"/>
    <property type="match status" value="1"/>
</dbReference>
<dbReference type="InterPro" id="IPR020568">
    <property type="entry name" value="Ribosomal_Su5_D2-typ_SF"/>
</dbReference>
<dbReference type="Pfam" id="PF13180">
    <property type="entry name" value="PDZ_2"/>
    <property type="match status" value="1"/>
</dbReference>
<proteinExistence type="inferred from homology"/>
<dbReference type="Pfam" id="PF05362">
    <property type="entry name" value="Lon_C"/>
    <property type="match status" value="1"/>
</dbReference>
<keyword evidence="5" id="KW-1185">Reference proteome</keyword>
<dbReference type="Gene3D" id="3.30.230.10">
    <property type="match status" value="1"/>
</dbReference>
<keyword evidence="1" id="KW-0720">Serine protease</keyword>
<gene>
    <name evidence="4" type="ORF">OL233_00095</name>
</gene>
<dbReference type="InterPro" id="IPR008269">
    <property type="entry name" value="Lon_proteolytic"/>
</dbReference>
<feature type="domain" description="Lon proteolytic" evidence="3">
    <location>
        <begin position="233"/>
        <end position="352"/>
    </location>
</feature>
<evidence type="ECO:0000256" key="1">
    <source>
        <dbReference type="PROSITE-ProRule" id="PRU01122"/>
    </source>
</evidence>
<evidence type="ECO:0000313" key="4">
    <source>
        <dbReference type="EMBL" id="MDF0478672.1"/>
    </source>
</evidence>
<dbReference type="PROSITE" id="PS51786">
    <property type="entry name" value="LON_PROTEOLYTIC"/>
    <property type="match status" value="1"/>
</dbReference>
<dbReference type="EMBL" id="JAPDSH010000001">
    <property type="protein sequence ID" value="MDF0478672.1"/>
    <property type="molecule type" value="Genomic_DNA"/>
</dbReference>
<dbReference type="RefSeq" id="WP_275470350.1">
    <property type="nucleotide sequence ID" value="NZ_JAPDSH010000001.1"/>
</dbReference>